<organism evidence="2 3">
    <name type="scientific">Rhodococcus rhodochrous</name>
    <dbReference type="NCBI Taxonomy" id="1829"/>
    <lineage>
        <taxon>Bacteria</taxon>
        <taxon>Bacillati</taxon>
        <taxon>Actinomycetota</taxon>
        <taxon>Actinomycetes</taxon>
        <taxon>Mycobacteriales</taxon>
        <taxon>Nocardiaceae</taxon>
        <taxon>Rhodococcus</taxon>
    </lineage>
</organism>
<gene>
    <name evidence="2" type="ORF">LQ384_17380</name>
</gene>
<feature type="domain" description="SnoaL-like" evidence="1">
    <location>
        <begin position="22"/>
        <end position="158"/>
    </location>
</feature>
<evidence type="ECO:0000313" key="2">
    <source>
        <dbReference type="EMBL" id="MCD2112886.1"/>
    </source>
</evidence>
<accession>A0AAW4XJ04</accession>
<dbReference type="RefSeq" id="WP_230791460.1">
    <property type="nucleotide sequence ID" value="NZ_JAJNCO010000009.1"/>
</dbReference>
<sequence>MSGGGGSTTESVREITLDPAERALAIREIENVFAARLRIMDTKQWDLYGSVHTEDVVSETFGAAVGDESARRPAVVGRDALRRAIEGVLDGPVPVTSVHHGHTPEITLTSDTTATGVWAMEDKLWWRNGSTEEHLHGYGHYHETYRRADGVWLIAYRTLTRLRVDHTPGFFDYRSRSPQE</sequence>
<protein>
    <submittedName>
        <fullName evidence="2">Nuclear transport factor 2 family protein</fullName>
    </submittedName>
</protein>
<evidence type="ECO:0000313" key="3">
    <source>
        <dbReference type="Proteomes" id="UP001198630"/>
    </source>
</evidence>
<dbReference type="AlphaFoldDB" id="A0AAW4XJ04"/>
<evidence type="ECO:0000259" key="1">
    <source>
        <dbReference type="Pfam" id="PF13577"/>
    </source>
</evidence>
<dbReference type="Proteomes" id="UP001198630">
    <property type="component" value="Unassembled WGS sequence"/>
</dbReference>
<dbReference type="Gene3D" id="3.10.450.50">
    <property type="match status" value="1"/>
</dbReference>
<comment type="caution">
    <text evidence="2">The sequence shown here is derived from an EMBL/GenBank/DDBJ whole genome shotgun (WGS) entry which is preliminary data.</text>
</comment>
<proteinExistence type="predicted"/>
<dbReference type="InterPro" id="IPR032710">
    <property type="entry name" value="NTF2-like_dom_sf"/>
</dbReference>
<dbReference type="SUPFAM" id="SSF54427">
    <property type="entry name" value="NTF2-like"/>
    <property type="match status" value="1"/>
</dbReference>
<name>A0AAW4XJ04_RHORH</name>
<dbReference type="EMBL" id="JAJNCO010000009">
    <property type="protein sequence ID" value="MCD2112886.1"/>
    <property type="molecule type" value="Genomic_DNA"/>
</dbReference>
<dbReference type="InterPro" id="IPR037401">
    <property type="entry name" value="SnoaL-like"/>
</dbReference>
<reference evidence="2" key="1">
    <citation type="submission" date="2021-11" db="EMBL/GenBank/DDBJ databases">
        <title>Development of a sustainable strategy for remediation of hydrocarbon-contaminated territories based on the waste exchange concept.</title>
        <authorList>
            <person name="Elkin A."/>
        </authorList>
    </citation>
    <scope>NUCLEOTIDE SEQUENCE</scope>
    <source>
        <strain evidence="2">IEGM 757</strain>
    </source>
</reference>
<dbReference type="Pfam" id="PF13577">
    <property type="entry name" value="SnoaL_4"/>
    <property type="match status" value="1"/>
</dbReference>